<dbReference type="CDD" id="cd04301">
    <property type="entry name" value="NAT_SF"/>
    <property type="match status" value="1"/>
</dbReference>
<keyword evidence="2" id="KW-0012">Acyltransferase</keyword>
<feature type="domain" description="N-acetyltransferase" evidence="3">
    <location>
        <begin position="1"/>
        <end position="145"/>
    </location>
</feature>
<dbReference type="InterPro" id="IPR016181">
    <property type="entry name" value="Acyl_CoA_acyltransferase"/>
</dbReference>
<dbReference type="Pfam" id="PF00583">
    <property type="entry name" value="Acetyltransf_1"/>
    <property type="match status" value="1"/>
</dbReference>
<proteinExistence type="predicted"/>
<dbReference type="SUPFAM" id="SSF55729">
    <property type="entry name" value="Acyl-CoA N-acyltransferases (Nat)"/>
    <property type="match status" value="1"/>
</dbReference>
<evidence type="ECO:0000256" key="1">
    <source>
        <dbReference type="ARBA" id="ARBA00022679"/>
    </source>
</evidence>
<sequence>MIRPESPGDVETIHALTAAAFQHAPHSSHTEHLIVDALRAAERLTLSLVDERDGEVIGHVAVSPVQVSDGTRDWFGLGPISVLPARQGQGVGSGLMRAALLRLRQLGAGGCVLLGEPAYYGRFGFRAEPGLLLPGVPPEYFQALAFQGVLPHGAVTYHEAFDVRPPDAAIPGPIEG</sequence>
<evidence type="ECO:0000313" key="5">
    <source>
        <dbReference type="Proteomes" id="UP001265550"/>
    </source>
</evidence>
<protein>
    <submittedName>
        <fullName evidence="4">N-acetyltransferase YhbS</fullName>
    </submittedName>
</protein>
<evidence type="ECO:0000256" key="2">
    <source>
        <dbReference type="ARBA" id="ARBA00023315"/>
    </source>
</evidence>
<evidence type="ECO:0000313" key="4">
    <source>
        <dbReference type="EMBL" id="MDR7093711.1"/>
    </source>
</evidence>
<dbReference type="PROSITE" id="PS51186">
    <property type="entry name" value="GNAT"/>
    <property type="match status" value="1"/>
</dbReference>
<comment type="caution">
    <text evidence="4">The sequence shown here is derived from an EMBL/GenBank/DDBJ whole genome shotgun (WGS) entry which is preliminary data.</text>
</comment>
<dbReference type="InterPro" id="IPR050832">
    <property type="entry name" value="Bact_Acetyltransf"/>
</dbReference>
<organism evidence="4 5">
    <name type="scientific">Hydrogenophaga laconesensis</name>
    <dbReference type="NCBI Taxonomy" id="1805971"/>
    <lineage>
        <taxon>Bacteria</taxon>
        <taxon>Pseudomonadati</taxon>
        <taxon>Pseudomonadota</taxon>
        <taxon>Betaproteobacteria</taxon>
        <taxon>Burkholderiales</taxon>
        <taxon>Comamonadaceae</taxon>
        <taxon>Hydrogenophaga</taxon>
    </lineage>
</organism>
<dbReference type="Gene3D" id="3.40.630.30">
    <property type="match status" value="1"/>
</dbReference>
<reference evidence="4 5" key="1">
    <citation type="submission" date="2023-07" db="EMBL/GenBank/DDBJ databases">
        <title>Sorghum-associated microbial communities from plants grown in Nebraska, USA.</title>
        <authorList>
            <person name="Schachtman D."/>
        </authorList>
    </citation>
    <scope>NUCLEOTIDE SEQUENCE [LARGE SCALE GENOMIC DNA]</scope>
    <source>
        <strain evidence="4 5">BE240</strain>
    </source>
</reference>
<keyword evidence="1" id="KW-0808">Transferase</keyword>
<dbReference type="Proteomes" id="UP001265550">
    <property type="component" value="Unassembled WGS sequence"/>
</dbReference>
<name>A0ABU1V8B7_9BURK</name>
<gene>
    <name evidence="4" type="ORF">J2X09_001443</name>
</gene>
<dbReference type="EMBL" id="JAVDWE010000003">
    <property type="protein sequence ID" value="MDR7093711.1"/>
    <property type="molecule type" value="Genomic_DNA"/>
</dbReference>
<accession>A0ABU1V8B7</accession>
<dbReference type="RefSeq" id="WP_204732414.1">
    <property type="nucleotide sequence ID" value="NZ_JAVDWE010000003.1"/>
</dbReference>
<dbReference type="PANTHER" id="PTHR43877:SF1">
    <property type="entry name" value="ACETYLTRANSFERASE"/>
    <property type="match status" value="1"/>
</dbReference>
<dbReference type="PANTHER" id="PTHR43877">
    <property type="entry name" value="AMINOALKYLPHOSPHONATE N-ACETYLTRANSFERASE-RELATED-RELATED"/>
    <property type="match status" value="1"/>
</dbReference>
<keyword evidence="5" id="KW-1185">Reference proteome</keyword>
<dbReference type="InterPro" id="IPR000182">
    <property type="entry name" value="GNAT_dom"/>
</dbReference>
<evidence type="ECO:0000259" key="3">
    <source>
        <dbReference type="PROSITE" id="PS51186"/>
    </source>
</evidence>